<evidence type="ECO:0000313" key="2">
    <source>
        <dbReference type="Proteomes" id="UP000284842"/>
    </source>
</evidence>
<dbReference type="Proteomes" id="UP000284842">
    <property type="component" value="Unassembled WGS sequence"/>
</dbReference>
<evidence type="ECO:0008006" key="3">
    <source>
        <dbReference type="Google" id="ProtNLM"/>
    </source>
</evidence>
<dbReference type="AlphaFoldDB" id="A0A409YPK4"/>
<protein>
    <recommendedName>
        <fullName evidence="3">F-box domain-containing protein</fullName>
    </recommendedName>
</protein>
<reference evidence="1 2" key="1">
    <citation type="journal article" date="2018" name="Evol. Lett.">
        <title>Horizontal gene cluster transfer increased hallucinogenic mushroom diversity.</title>
        <authorList>
            <person name="Reynolds H.T."/>
            <person name="Vijayakumar V."/>
            <person name="Gluck-Thaler E."/>
            <person name="Korotkin H.B."/>
            <person name="Matheny P.B."/>
            <person name="Slot J.C."/>
        </authorList>
    </citation>
    <scope>NUCLEOTIDE SEQUENCE [LARGE SCALE GENOMIC DNA]</scope>
    <source>
        <strain evidence="1 2">2629</strain>
    </source>
</reference>
<proteinExistence type="predicted"/>
<dbReference type="SUPFAM" id="SSF52047">
    <property type="entry name" value="RNI-like"/>
    <property type="match status" value="1"/>
</dbReference>
<keyword evidence="2" id="KW-1185">Reference proteome</keyword>
<organism evidence="1 2">
    <name type="scientific">Panaeolus cyanescens</name>
    <dbReference type="NCBI Taxonomy" id="181874"/>
    <lineage>
        <taxon>Eukaryota</taxon>
        <taxon>Fungi</taxon>
        <taxon>Dikarya</taxon>
        <taxon>Basidiomycota</taxon>
        <taxon>Agaricomycotina</taxon>
        <taxon>Agaricomycetes</taxon>
        <taxon>Agaricomycetidae</taxon>
        <taxon>Agaricales</taxon>
        <taxon>Agaricineae</taxon>
        <taxon>Galeropsidaceae</taxon>
        <taxon>Panaeolus</taxon>
    </lineage>
</organism>
<sequence length="294" mass="33449">MIALTFLDLPNDIIYHILAQLLSDAEDHIALMKRAATVRRAHRIFDNITCPHLFKTVYIKRLERLHEFQSILESNGKLALYVRSLILNPMAHYDDRPREHRTVNGTVLSFLQNDSLPVILPQLVRLQNFAYAPHFRGSAISWARLSLPMSRALQNLSRLPYLNHLHLENIYGAPIVWISQCKNLEKLTLSEFSWDPNISIVHASAQSKRPRIKDLEIDDPPRCPCDAAIRTFHAMGMFSALQRLSIFLAGENNIKLLLFLLKDCTETLTELVITQNSTRLTKPADGVPLGSIDG</sequence>
<dbReference type="EMBL" id="NHTK01000876">
    <property type="protein sequence ID" value="PPR04925.1"/>
    <property type="molecule type" value="Genomic_DNA"/>
</dbReference>
<name>A0A409YPK4_9AGAR</name>
<dbReference type="Gene3D" id="3.80.10.10">
    <property type="entry name" value="Ribonuclease Inhibitor"/>
    <property type="match status" value="1"/>
</dbReference>
<accession>A0A409YPK4</accession>
<dbReference type="InterPro" id="IPR032675">
    <property type="entry name" value="LRR_dom_sf"/>
</dbReference>
<evidence type="ECO:0000313" key="1">
    <source>
        <dbReference type="EMBL" id="PPR04925.1"/>
    </source>
</evidence>
<dbReference type="InParanoid" id="A0A409YPK4"/>
<comment type="caution">
    <text evidence="1">The sequence shown here is derived from an EMBL/GenBank/DDBJ whole genome shotgun (WGS) entry which is preliminary data.</text>
</comment>
<dbReference type="OrthoDB" id="10479677at2759"/>
<gene>
    <name evidence="1" type="ORF">CVT24_007169</name>
</gene>